<comment type="similarity">
    <text evidence="1">Belongs to the membrane fusion protein (MFP) (TC 8.A.1) family.</text>
</comment>
<dbReference type="Gene3D" id="2.40.420.20">
    <property type="match status" value="1"/>
</dbReference>
<organism evidence="4 5">
    <name type="scientific">Roseobacter ponti</name>
    <dbReference type="NCBI Taxonomy" id="1891787"/>
    <lineage>
        <taxon>Bacteria</taxon>
        <taxon>Pseudomonadati</taxon>
        <taxon>Pseudomonadota</taxon>
        <taxon>Alphaproteobacteria</taxon>
        <taxon>Rhodobacterales</taxon>
        <taxon>Roseobacteraceae</taxon>
        <taxon>Roseobacter</taxon>
    </lineage>
</organism>
<dbReference type="NCBIfam" id="TIGR01730">
    <property type="entry name" value="RND_mfp"/>
    <property type="match status" value="1"/>
</dbReference>
<dbReference type="Gene3D" id="2.40.50.100">
    <property type="match status" value="1"/>
</dbReference>
<evidence type="ECO:0000313" key="4">
    <source>
        <dbReference type="EMBL" id="QJF51991.1"/>
    </source>
</evidence>
<protein>
    <submittedName>
        <fullName evidence="4">Efflux RND transporter periplasmic adaptor subunit</fullName>
    </submittedName>
</protein>
<reference evidence="4 5" key="1">
    <citation type="submission" date="2020-02" db="EMBL/GenBank/DDBJ databases">
        <title>Genome sequence of Roseobacter ponti.</title>
        <authorList>
            <person name="Hollensteiner J."/>
            <person name="Schneider D."/>
            <person name="Poehlein A."/>
            <person name="Daniel R."/>
        </authorList>
    </citation>
    <scope>NUCLEOTIDE SEQUENCE [LARGE SCALE GENOMIC DNA]</scope>
    <source>
        <strain evidence="4 5">DSM 106830</strain>
    </source>
</reference>
<dbReference type="GO" id="GO:1990281">
    <property type="term" value="C:efflux pump complex"/>
    <property type="evidence" value="ECO:0007669"/>
    <property type="project" value="TreeGrafter"/>
</dbReference>
<dbReference type="Gene3D" id="2.40.30.170">
    <property type="match status" value="1"/>
</dbReference>
<feature type="signal peptide" evidence="3">
    <location>
        <begin position="1"/>
        <end position="24"/>
    </location>
</feature>
<dbReference type="InterPro" id="IPR006143">
    <property type="entry name" value="RND_pump_MFP"/>
</dbReference>
<evidence type="ECO:0000256" key="1">
    <source>
        <dbReference type="ARBA" id="ARBA00009477"/>
    </source>
</evidence>
<name>A0A858SX14_9RHOB</name>
<dbReference type="Proteomes" id="UP000503308">
    <property type="component" value="Chromosome"/>
</dbReference>
<dbReference type="RefSeq" id="WP_169641209.1">
    <property type="nucleotide sequence ID" value="NZ_CP048788.1"/>
</dbReference>
<dbReference type="SUPFAM" id="SSF111369">
    <property type="entry name" value="HlyD-like secretion proteins"/>
    <property type="match status" value="1"/>
</dbReference>
<dbReference type="Gene3D" id="1.10.287.470">
    <property type="entry name" value="Helix hairpin bin"/>
    <property type="match status" value="1"/>
</dbReference>
<dbReference type="EMBL" id="CP048788">
    <property type="protein sequence ID" value="QJF51991.1"/>
    <property type="molecule type" value="Genomic_DNA"/>
</dbReference>
<keyword evidence="3" id="KW-0732">Signal</keyword>
<keyword evidence="5" id="KW-1185">Reference proteome</keyword>
<dbReference type="GO" id="GO:0015562">
    <property type="term" value="F:efflux transmembrane transporter activity"/>
    <property type="evidence" value="ECO:0007669"/>
    <property type="project" value="TreeGrafter"/>
</dbReference>
<proteinExistence type="inferred from homology"/>
<feature type="coiled-coil region" evidence="2">
    <location>
        <begin position="102"/>
        <end position="160"/>
    </location>
</feature>
<dbReference type="KEGG" id="rpon:G3256_12865"/>
<gene>
    <name evidence="4" type="ORF">G3256_12865</name>
</gene>
<keyword evidence="2" id="KW-0175">Coiled coil</keyword>
<evidence type="ECO:0000256" key="2">
    <source>
        <dbReference type="SAM" id="Coils"/>
    </source>
</evidence>
<feature type="chain" id="PRO_5032976417" evidence="3">
    <location>
        <begin position="25"/>
        <end position="368"/>
    </location>
</feature>
<dbReference type="AlphaFoldDB" id="A0A858SX14"/>
<dbReference type="PANTHER" id="PTHR30469">
    <property type="entry name" value="MULTIDRUG RESISTANCE PROTEIN MDTA"/>
    <property type="match status" value="1"/>
</dbReference>
<evidence type="ECO:0000313" key="5">
    <source>
        <dbReference type="Proteomes" id="UP000503308"/>
    </source>
</evidence>
<sequence>MRLSRVAAATVFLGFLFSTGAALAQSDDTAELGPSGQPVPVPSVKLIAPDDADTGFVRRFFGRIAARETVDLSFEVGGRLVQLPVVEGESYPVGTVVAELETDNFERAVARAELTLRQATRDQDRASRLAASNVASAVRAEDAQTARELAEVALNDARDALKDSVLRTPFDALVAARLAANFSNVEPGQPILRLHDMSEIRVQIDVPERLFQSGIPPEAITFTGEVAQRKDPVPLELIEFEAQTEAIGQTFLVTLRLPDLKISTLIPGASMTVTATVNGDYTPPGRPLPASALLLGADRSAKVMVFDPDSDDPDSGTLRLQDVTVISAAGTDLRVEGLDADAELVGAGLQMLSDGQKVRRYTGLTTGE</sequence>
<evidence type="ECO:0000256" key="3">
    <source>
        <dbReference type="SAM" id="SignalP"/>
    </source>
</evidence>
<accession>A0A858SX14</accession>